<dbReference type="EMBL" id="AP021874">
    <property type="protein sequence ID" value="BBO70827.1"/>
    <property type="molecule type" value="Genomic_DNA"/>
</dbReference>
<dbReference type="AlphaFoldDB" id="A0A5K7Z2C6"/>
<proteinExistence type="predicted"/>
<feature type="transmembrane region" description="Helical" evidence="1">
    <location>
        <begin position="68"/>
        <end position="86"/>
    </location>
</feature>
<organism evidence="2 3">
    <name type="scientific">Desulfosarcina alkanivorans</name>
    <dbReference type="NCBI Taxonomy" id="571177"/>
    <lineage>
        <taxon>Bacteria</taxon>
        <taxon>Pseudomonadati</taxon>
        <taxon>Thermodesulfobacteriota</taxon>
        <taxon>Desulfobacteria</taxon>
        <taxon>Desulfobacterales</taxon>
        <taxon>Desulfosarcinaceae</taxon>
        <taxon>Desulfosarcina</taxon>
    </lineage>
</organism>
<dbReference type="OrthoDB" id="5421048at2"/>
<dbReference type="Proteomes" id="UP000427906">
    <property type="component" value="Chromosome"/>
</dbReference>
<protein>
    <submittedName>
        <fullName evidence="2">Uncharacterized protein</fullName>
    </submittedName>
</protein>
<evidence type="ECO:0000256" key="1">
    <source>
        <dbReference type="SAM" id="Phobius"/>
    </source>
</evidence>
<evidence type="ECO:0000313" key="2">
    <source>
        <dbReference type="EMBL" id="BBO70827.1"/>
    </source>
</evidence>
<dbReference type="RefSeq" id="WP_155318744.1">
    <property type="nucleotide sequence ID" value="NZ_AP021874.1"/>
</dbReference>
<dbReference type="KEGG" id="dalk:DSCA_47570"/>
<accession>A0A5K7Z2C6</accession>
<sequence>MSWLHIGLIGAIVFTLHSFQQIKMTLKDKGHHVDMMTGWLDDYRRYKKLTREETDETLRYKYQRVLNGLYLALAGLVFIPLIMILGR</sequence>
<reference evidence="2 3" key="1">
    <citation type="submission" date="2019-11" db="EMBL/GenBank/DDBJ databases">
        <title>Comparative genomics of hydrocarbon-degrading Desulfosarcina strains.</title>
        <authorList>
            <person name="Watanabe M."/>
            <person name="Kojima H."/>
            <person name="Fukui M."/>
        </authorList>
    </citation>
    <scope>NUCLEOTIDE SEQUENCE [LARGE SCALE GENOMIC DNA]</scope>
    <source>
        <strain evidence="2 3">PL12</strain>
    </source>
</reference>
<keyword evidence="1" id="KW-0812">Transmembrane</keyword>
<keyword evidence="1" id="KW-1133">Transmembrane helix</keyword>
<evidence type="ECO:0000313" key="3">
    <source>
        <dbReference type="Proteomes" id="UP000427906"/>
    </source>
</evidence>
<gene>
    <name evidence="2" type="ORF">DSCA_47570</name>
</gene>
<keyword evidence="3" id="KW-1185">Reference proteome</keyword>
<keyword evidence="1" id="KW-0472">Membrane</keyword>
<name>A0A5K7Z2C6_9BACT</name>